<organism evidence="1 2">
    <name type="scientific">Weissella paramesenteroides</name>
    <name type="common">Leuconostoc paramesenteroides</name>
    <dbReference type="NCBI Taxonomy" id="1249"/>
    <lineage>
        <taxon>Bacteria</taxon>
        <taxon>Bacillati</taxon>
        <taxon>Bacillota</taxon>
        <taxon>Bacilli</taxon>
        <taxon>Lactobacillales</taxon>
        <taxon>Lactobacillaceae</taxon>
        <taxon>Weissella</taxon>
    </lineage>
</organism>
<comment type="caution">
    <text evidence="1">The sequence shown here is derived from an EMBL/GenBank/DDBJ whole genome shotgun (WGS) entry which is preliminary data.</text>
</comment>
<sequence length="82" mass="9424">MARKIYANLAPYGWVNLSEDPDSVISRNFSSPNIWWSEGGMLDSLPINGFPEKLEEYPFVLVNYKGNDYRVSPFDFQIVTTD</sequence>
<dbReference type="Proteomes" id="UP001215461">
    <property type="component" value="Unassembled WGS sequence"/>
</dbReference>
<name>A0ABD4XLB2_WEIPA</name>
<reference evidence="1 2" key="1">
    <citation type="submission" date="2020-03" db="EMBL/GenBank/DDBJ databases">
        <title>Comparative genomics of Weissella paramesenteroides.</title>
        <authorList>
            <person name="Kant R."/>
            <person name="Takala T."/>
            <person name="Saris P."/>
        </authorList>
    </citation>
    <scope>NUCLEOTIDE SEQUENCE [LARGE SCALE GENOMIC DNA]</scope>
    <source>
        <strain evidence="1 2">SJ27-4</strain>
    </source>
</reference>
<gene>
    <name evidence="1" type="ORF">G9403_09905</name>
</gene>
<accession>A0ABD4XLB2</accession>
<evidence type="ECO:0000313" key="2">
    <source>
        <dbReference type="Proteomes" id="UP001215461"/>
    </source>
</evidence>
<dbReference type="EMBL" id="JAANXN010000016">
    <property type="protein sequence ID" value="MDF8371933.1"/>
    <property type="molecule type" value="Genomic_DNA"/>
</dbReference>
<dbReference type="RefSeq" id="WP_277362554.1">
    <property type="nucleotide sequence ID" value="NZ_JAANXN010000016.1"/>
</dbReference>
<evidence type="ECO:0000313" key="1">
    <source>
        <dbReference type="EMBL" id="MDF8371933.1"/>
    </source>
</evidence>
<proteinExistence type="predicted"/>
<protein>
    <submittedName>
        <fullName evidence="1">Uncharacterized protein</fullName>
    </submittedName>
</protein>
<dbReference type="AlphaFoldDB" id="A0ABD4XLB2"/>